<dbReference type="Pfam" id="PF04773">
    <property type="entry name" value="FecR"/>
    <property type="match status" value="1"/>
</dbReference>
<feature type="chain" id="PRO_5016958972" description="FecR protein domain-containing protein" evidence="2">
    <location>
        <begin position="25"/>
        <end position="390"/>
    </location>
</feature>
<sequence>MRCARFYRLTLIGLMIACSSWSSAQSGRRHEVGVIETVTGQVRVESDVRQSPNPQVGETLYEGELLQTGNDGEVHLHLMDGGYLALRPNAMLRFTRYQAYGDAEDRGTLTLVKGSMRLITGWIAAEQSRQWQIKTPTATVTTRAADHETWVIPEFDPGGDGGTYVQVYHGKTTLAQRREIIEMSAGQTGMAGIKDRPRLLERAPGFYQPGRYDDLFTGKFDRLQENLAEIRRNRITALRAVFRDRQLPVADQKTPARERGYVPPVGAVVPAATTPIQPRSTARAECRQQTIKTRAGKKTVRTTCQPQATSRLAGAAKKATTIAPKSIRNATHTAGRGAAKSSSAAAVAGRRANQTKAMKSNTQGPSKKPVPKSAQKSTQKQSHHADKVKR</sequence>
<feature type="compositionally biased region" description="Low complexity" evidence="1">
    <location>
        <begin position="334"/>
        <end position="352"/>
    </location>
</feature>
<dbReference type="InterPro" id="IPR006860">
    <property type="entry name" value="FecR"/>
</dbReference>
<dbReference type="EMBL" id="QPGB01000001">
    <property type="protein sequence ID" value="RCS59379.1"/>
    <property type="molecule type" value="Genomic_DNA"/>
</dbReference>
<evidence type="ECO:0000313" key="4">
    <source>
        <dbReference type="EMBL" id="RCS59379.1"/>
    </source>
</evidence>
<organism evidence="4 5">
    <name type="scientific">Parvibium lacunae</name>
    <dbReference type="NCBI Taxonomy" id="1888893"/>
    <lineage>
        <taxon>Bacteria</taxon>
        <taxon>Pseudomonadati</taxon>
        <taxon>Pseudomonadota</taxon>
        <taxon>Betaproteobacteria</taxon>
        <taxon>Burkholderiales</taxon>
        <taxon>Alcaligenaceae</taxon>
        <taxon>Parvibium</taxon>
    </lineage>
</organism>
<dbReference type="PANTHER" id="PTHR38731">
    <property type="entry name" value="LIPL45-RELATED LIPOPROTEIN-RELATED"/>
    <property type="match status" value="1"/>
</dbReference>
<evidence type="ECO:0000313" key="5">
    <source>
        <dbReference type="Proteomes" id="UP000252357"/>
    </source>
</evidence>
<feature type="region of interest" description="Disordered" evidence="1">
    <location>
        <begin position="311"/>
        <end position="390"/>
    </location>
</feature>
<evidence type="ECO:0000256" key="2">
    <source>
        <dbReference type="SAM" id="SignalP"/>
    </source>
</evidence>
<gene>
    <name evidence="4" type="ORF">DU000_01180</name>
</gene>
<keyword evidence="5" id="KW-1185">Reference proteome</keyword>
<dbReference type="RefSeq" id="WP_114401529.1">
    <property type="nucleotide sequence ID" value="NZ_QPGB01000001.1"/>
</dbReference>
<feature type="signal peptide" evidence="2">
    <location>
        <begin position="1"/>
        <end position="24"/>
    </location>
</feature>
<feature type="compositionally biased region" description="Polar residues" evidence="1">
    <location>
        <begin position="354"/>
        <end position="365"/>
    </location>
</feature>
<accession>A0A368L815</accession>
<protein>
    <recommendedName>
        <fullName evidence="3">FecR protein domain-containing protein</fullName>
    </recommendedName>
</protein>
<feature type="domain" description="FecR protein" evidence="3">
    <location>
        <begin position="66"/>
        <end position="171"/>
    </location>
</feature>
<dbReference type="Proteomes" id="UP000252357">
    <property type="component" value="Unassembled WGS sequence"/>
</dbReference>
<proteinExistence type="predicted"/>
<evidence type="ECO:0000259" key="3">
    <source>
        <dbReference type="Pfam" id="PF04773"/>
    </source>
</evidence>
<evidence type="ECO:0000256" key="1">
    <source>
        <dbReference type="SAM" id="MobiDB-lite"/>
    </source>
</evidence>
<dbReference type="AlphaFoldDB" id="A0A368L815"/>
<keyword evidence="2" id="KW-0732">Signal</keyword>
<name>A0A368L815_9BURK</name>
<reference evidence="4 5" key="1">
    <citation type="journal article" date="2018" name="Int. J. Syst. Evol. Microbiol.">
        <title>Parvibium lacunae gen. nov., sp. nov., a new member of the family Alcaligenaceae isolated from a freshwater pond.</title>
        <authorList>
            <person name="Chen W.M."/>
            <person name="Xie P.B."/>
            <person name="Hsu M.Y."/>
            <person name="Sheu S.Y."/>
        </authorList>
    </citation>
    <scope>NUCLEOTIDE SEQUENCE [LARGE SCALE GENOMIC DNA]</scope>
    <source>
        <strain evidence="4 5">KMB9</strain>
    </source>
</reference>
<dbReference type="OrthoDB" id="369729at2"/>
<comment type="caution">
    <text evidence="4">The sequence shown here is derived from an EMBL/GenBank/DDBJ whole genome shotgun (WGS) entry which is preliminary data.</text>
</comment>